<dbReference type="AlphaFoldDB" id="V2PXS4"/>
<proteinExistence type="predicted"/>
<dbReference type="InterPro" id="IPR022496">
    <property type="entry name" value="T6A_TsaB"/>
</dbReference>
<dbReference type="SUPFAM" id="SSF53067">
    <property type="entry name" value="Actin-like ATPase domain"/>
    <property type="match status" value="1"/>
</dbReference>
<organism evidence="1 2">
    <name type="scientific">Mucispirillum schaedleri ASF457</name>
    <dbReference type="NCBI Taxonomy" id="1379858"/>
    <lineage>
        <taxon>Bacteria</taxon>
        <taxon>Pseudomonadati</taxon>
        <taxon>Deferribacterota</taxon>
        <taxon>Deferribacteres</taxon>
        <taxon>Deferribacterales</taxon>
        <taxon>Mucispirillaceae</taxon>
        <taxon>Mucispirillum</taxon>
    </lineage>
</organism>
<evidence type="ECO:0000313" key="1">
    <source>
        <dbReference type="EMBL" id="USF23099.1"/>
    </source>
</evidence>
<gene>
    <name evidence="1" type="ORF">N508_000154</name>
</gene>
<dbReference type="Gene3D" id="3.30.420.40">
    <property type="match status" value="1"/>
</dbReference>
<name>V2PXS4_9BACT</name>
<reference evidence="1" key="2">
    <citation type="submission" date="2022-05" db="EMBL/GenBank/DDBJ databases">
        <authorList>
            <person name="Proctor A.L."/>
            <person name="Phillips G.J."/>
            <person name="Wannemuehler M.J."/>
        </authorList>
    </citation>
    <scope>NUCLEOTIDE SEQUENCE</scope>
    <source>
        <strain evidence="1">ASF457</strain>
    </source>
</reference>
<evidence type="ECO:0000313" key="2">
    <source>
        <dbReference type="Proteomes" id="UP000017429"/>
    </source>
</evidence>
<dbReference type="Proteomes" id="UP000017429">
    <property type="component" value="Chromosome"/>
</dbReference>
<protein>
    <submittedName>
        <fullName evidence="1">Uncharacterized protein</fullName>
    </submittedName>
</protein>
<reference evidence="1" key="1">
    <citation type="journal article" date="2014" name="Genome Announc.">
        <title>Draft genome sequences of the altered schaedler flora, a defined bacterial community from gnotobiotic mice.</title>
        <authorList>
            <person name="Wannemuehler M.J."/>
            <person name="Overstreet A.M."/>
            <person name="Ward D.V."/>
            <person name="Phillips G.J."/>
        </authorList>
    </citation>
    <scope>NUCLEOTIDE SEQUENCE</scope>
    <source>
        <strain evidence="1">ASF457</strain>
    </source>
</reference>
<dbReference type="eggNOG" id="COG1214">
    <property type="taxonomic scope" value="Bacteria"/>
</dbReference>
<dbReference type="KEGG" id="msch:N508_000154"/>
<dbReference type="EMBL" id="CP097562">
    <property type="protein sequence ID" value="USF23099.1"/>
    <property type="molecule type" value="Genomic_DNA"/>
</dbReference>
<dbReference type="NCBIfam" id="TIGR03725">
    <property type="entry name" value="T6A_YeaZ"/>
    <property type="match status" value="1"/>
</dbReference>
<dbReference type="Gene3D" id="3.30.420.200">
    <property type="match status" value="1"/>
</dbReference>
<dbReference type="Pfam" id="PF00814">
    <property type="entry name" value="TsaD"/>
    <property type="match status" value="1"/>
</dbReference>
<keyword evidence="2" id="KW-1185">Reference proteome</keyword>
<sequence length="201" mass="22223">MVYIESMTRLLVDTSSDYLVIVVANDNSILASQLIYAGKKMSELLLEQVNNILKSISLSIDDIDEFYAGIGPGSFTGVRIGVALILGLSSGSNKKAYGISSLDVEAIVSGRNVLKTASLLKGECYAVRNYDFTNNVFSPYYLEEIIDNVNDYTLINNGKSYFPNLLFAVQSGKLWDFRAECLPIYLRKSEAEINLDKKSIS</sequence>
<dbReference type="InterPro" id="IPR043129">
    <property type="entry name" value="ATPase_NBD"/>
</dbReference>
<dbReference type="InterPro" id="IPR000905">
    <property type="entry name" value="Gcp-like_dom"/>
</dbReference>
<dbReference type="GO" id="GO:0002949">
    <property type="term" value="P:tRNA threonylcarbamoyladenosine modification"/>
    <property type="evidence" value="ECO:0007669"/>
    <property type="project" value="InterPro"/>
</dbReference>
<accession>V2PXS4</accession>
<reference evidence="1" key="3">
    <citation type="submission" date="2022-06" db="EMBL/GenBank/DDBJ databases">
        <title>Resources to Facilitate Use of the Altered Schaedler Flora (ASF) Mouse Model to Study Microbiome Function.</title>
        <authorList>
            <person name="Proctor A."/>
            <person name="Parvinroo S."/>
            <person name="Richie T."/>
            <person name="Jia X."/>
            <person name="Lee S.T.M."/>
            <person name="Karp P.D."/>
            <person name="Paley S."/>
            <person name="Kostic A.D."/>
            <person name="Pierre J.F."/>
            <person name="Wannemuehler M.J."/>
            <person name="Phillips G.J."/>
        </authorList>
    </citation>
    <scope>NUCLEOTIDE SEQUENCE</scope>
    <source>
        <strain evidence="1">ASF457</strain>
    </source>
</reference>